<evidence type="ECO:0000259" key="5">
    <source>
        <dbReference type="PROSITE" id="PS50893"/>
    </source>
</evidence>
<protein>
    <submittedName>
        <fullName evidence="6">ABC transporter ATP-binding protein</fullName>
    </submittedName>
</protein>
<dbReference type="Gene3D" id="3.40.50.300">
    <property type="entry name" value="P-loop containing nucleotide triphosphate hydrolases"/>
    <property type="match status" value="1"/>
</dbReference>
<accession>A0ABW3D4D3</accession>
<dbReference type="PANTHER" id="PTHR42798">
    <property type="entry name" value="LIPOPROTEIN-RELEASING SYSTEM ATP-BINDING PROTEIN LOLD"/>
    <property type="match status" value="1"/>
</dbReference>
<dbReference type="GO" id="GO:0005524">
    <property type="term" value="F:ATP binding"/>
    <property type="evidence" value="ECO:0007669"/>
    <property type="project" value="UniProtKB-KW"/>
</dbReference>
<dbReference type="EMBL" id="JBHTIU010000010">
    <property type="protein sequence ID" value="MFD0868238.1"/>
    <property type="molecule type" value="Genomic_DNA"/>
</dbReference>
<dbReference type="InterPro" id="IPR003439">
    <property type="entry name" value="ABC_transporter-like_ATP-bd"/>
</dbReference>
<evidence type="ECO:0000313" key="6">
    <source>
        <dbReference type="EMBL" id="MFD0868238.1"/>
    </source>
</evidence>
<reference evidence="7" key="1">
    <citation type="journal article" date="2019" name="Int. J. Syst. Evol. Microbiol.">
        <title>The Global Catalogue of Microorganisms (GCM) 10K type strain sequencing project: providing services to taxonomists for standard genome sequencing and annotation.</title>
        <authorList>
            <consortium name="The Broad Institute Genomics Platform"/>
            <consortium name="The Broad Institute Genome Sequencing Center for Infectious Disease"/>
            <person name="Wu L."/>
            <person name="Ma J."/>
        </authorList>
    </citation>
    <scope>NUCLEOTIDE SEQUENCE [LARGE SCALE GENOMIC DNA]</scope>
    <source>
        <strain evidence="7">CCUG 57263</strain>
    </source>
</reference>
<evidence type="ECO:0000256" key="3">
    <source>
        <dbReference type="ARBA" id="ARBA00022741"/>
    </source>
</evidence>
<dbReference type="RefSeq" id="WP_144939391.1">
    <property type="nucleotide sequence ID" value="NZ_JBHTIU010000010.1"/>
</dbReference>
<feature type="domain" description="ABC transporter" evidence="5">
    <location>
        <begin position="4"/>
        <end position="245"/>
    </location>
</feature>
<keyword evidence="3" id="KW-0547">Nucleotide-binding</keyword>
<keyword evidence="7" id="KW-1185">Reference proteome</keyword>
<evidence type="ECO:0000313" key="7">
    <source>
        <dbReference type="Proteomes" id="UP001597120"/>
    </source>
</evidence>
<keyword evidence="2" id="KW-0813">Transport</keyword>
<evidence type="ECO:0000256" key="1">
    <source>
        <dbReference type="ARBA" id="ARBA00005417"/>
    </source>
</evidence>
<comment type="similarity">
    <text evidence="1">Belongs to the ABC transporter superfamily.</text>
</comment>
<dbReference type="InterPro" id="IPR003593">
    <property type="entry name" value="AAA+_ATPase"/>
</dbReference>
<proteinExistence type="inferred from homology"/>
<dbReference type="PROSITE" id="PS50893">
    <property type="entry name" value="ABC_TRANSPORTER_2"/>
    <property type="match status" value="1"/>
</dbReference>
<gene>
    <name evidence="6" type="ORF">ACFQ03_03685</name>
</gene>
<organism evidence="6 7">
    <name type="scientific">Paenibacillus residui</name>
    <dbReference type="NCBI Taxonomy" id="629724"/>
    <lineage>
        <taxon>Bacteria</taxon>
        <taxon>Bacillati</taxon>
        <taxon>Bacillota</taxon>
        <taxon>Bacilli</taxon>
        <taxon>Bacillales</taxon>
        <taxon>Paenibacillaceae</taxon>
        <taxon>Paenibacillus</taxon>
    </lineage>
</organism>
<dbReference type="PANTHER" id="PTHR42798:SF7">
    <property type="entry name" value="ALPHA-D-RIBOSE 1-METHYLPHOSPHONATE 5-TRIPHOSPHATE SYNTHASE SUBUNIT PHNL"/>
    <property type="match status" value="1"/>
</dbReference>
<dbReference type="SMART" id="SM00382">
    <property type="entry name" value="AAA"/>
    <property type="match status" value="1"/>
</dbReference>
<comment type="caution">
    <text evidence="6">The sequence shown here is derived from an EMBL/GenBank/DDBJ whole genome shotgun (WGS) entry which is preliminary data.</text>
</comment>
<dbReference type="SUPFAM" id="SSF52540">
    <property type="entry name" value="P-loop containing nucleoside triphosphate hydrolases"/>
    <property type="match status" value="1"/>
</dbReference>
<sequence>MTVLKANALTKIYGSPKSSMTYKALDNFHLEIAEGEFVGVMGPSGSGKTTLLNILATIDTPTSGHVEINGTDPSRLRKNKLALFRRRQLGFVFQDFNLLDTLSIKENIILPLVLDNTPVKVMEERLQEIADILGIQSILNKRTFEVSGGQQQRTAIARAMIHRPSILFADELTGNLDSKSANDVMLSLKEVNERQNATIMMVTHDPFVASFCGRIIFIKDGKPFSEIRRGSNRQAFFQQILDSLSVLGGTFDEIPAARH</sequence>
<evidence type="ECO:0000256" key="2">
    <source>
        <dbReference type="ARBA" id="ARBA00022448"/>
    </source>
</evidence>
<dbReference type="Pfam" id="PF00005">
    <property type="entry name" value="ABC_tran"/>
    <property type="match status" value="1"/>
</dbReference>
<keyword evidence="4 6" id="KW-0067">ATP-binding</keyword>
<name>A0ABW3D4D3_9BACL</name>
<dbReference type="InterPro" id="IPR017911">
    <property type="entry name" value="MacB-like_ATP-bd"/>
</dbReference>
<dbReference type="CDD" id="cd03255">
    <property type="entry name" value="ABC_MJ0796_LolCDE_FtsE"/>
    <property type="match status" value="1"/>
</dbReference>
<dbReference type="Proteomes" id="UP001597120">
    <property type="component" value="Unassembled WGS sequence"/>
</dbReference>
<evidence type="ECO:0000256" key="4">
    <source>
        <dbReference type="ARBA" id="ARBA00022840"/>
    </source>
</evidence>
<dbReference type="InterPro" id="IPR027417">
    <property type="entry name" value="P-loop_NTPase"/>
</dbReference>